<reference evidence="1" key="1">
    <citation type="submission" date="2023-07" db="EMBL/GenBank/DDBJ databases">
        <title>draft genome sequence of fig (Ficus carica).</title>
        <authorList>
            <person name="Takahashi T."/>
            <person name="Nishimura K."/>
        </authorList>
    </citation>
    <scope>NUCLEOTIDE SEQUENCE</scope>
</reference>
<gene>
    <name evidence="1" type="ORF">TIFTF001_010374</name>
</gene>
<dbReference type="EMBL" id="BTGU01000012">
    <property type="protein sequence ID" value="GMN41153.1"/>
    <property type="molecule type" value="Genomic_DNA"/>
</dbReference>
<comment type="caution">
    <text evidence="1">The sequence shown here is derived from an EMBL/GenBank/DDBJ whole genome shotgun (WGS) entry which is preliminary data.</text>
</comment>
<name>A0AA88CZT4_FICCA</name>
<accession>A0AA88CZT4</accession>
<evidence type="ECO:0000313" key="1">
    <source>
        <dbReference type="EMBL" id="GMN41153.1"/>
    </source>
</evidence>
<proteinExistence type="predicted"/>
<evidence type="ECO:0000313" key="2">
    <source>
        <dbReference type="Proteomes" id="UP001187192"/>
    </source>
</evidence>
<dbReference type="Proteomes" id="UP001187192">
    <property type="component" value="Unassembled WGS sequence"/>
</dbReference>
<protein>
    <submittedName>
        <fullName evidence="1">Uncharacterized protein</fullName>
    </submittedName>
</protein>
<organism evidence="1 2">
    <name type="scientific">Ficus carica</name>
    <name type="common">Common fig</name>
    <dbReference type="NCBI Taxonomy" id="3494"/>
    <lineage>
        <taxon>Eukaryota</taxon>
        <taxon>Viridiplantae</taxon>
        <taxon>Streptophyta</taxon>
        <taxon>Embryophyta</taxon>
        <taxon>Tracheophyta</taxon>
        <taxon>Spermatophyta</taxon>
        <taxon>Magnoliopsida</taxon>
        <taxon>eudicotyledons</taxon>
        <taxon>Gunneridae</taxon>
        <taxon>Pentapetalae</taxon>
        <taxon>rosids</taxon>
        <taxon>fabids</taxon>
        <taxon>Rosales</taxon>
        <taxon>Moraceae</taxon>
        <taxon>Ficeae</taxon>
        <taxon>Ficus</taxon>
    </lineage>
</organism>
<sequence length="185" mass="19969">MGAKEFLDSILRSSSPAAAVMPSPEGIGLGGGGVGVGGALLLKQGLPASRAGGVGDQPRVNAPDVEPVVTFGQNPDSLAFLELTEADGAVRVEDLDRGCRSVGRDGDLPQCALLQPRGGQPRRGLVRRLERKPPRAPQRAPHDRIRRRDKVRFYENWLESSSFQGFSAPNRTTKEMERREFILSG</sequence>
<dbReference type="AlphaFoldDB" id="A0AA88CZT4"/>
<keyword evidence="2" id="KW-1185">Reference proteome</keyword>